<dbReference type="PIRSF" id="PIRSF006281">
    <property type="entry name" value="MdoG"/>
    <property type="match status" value="1"/>
</dbReference>
<dbReference type="InterPro" id="IPR007444">
    <property type="entry name" value="Glucan_biosyn_MdoG_C"/>
</dbReference>
<gene>
    <name evidence="6" type="primary">mdoG</name>
    <name evidence="6" type="ORF">GCM10010994_03580</name>
</gene>
<dbReference type="RefSeq" id="WP_188607403.1">
    <property type="nucleotide sequence ID" value="NZ_BMGG01000001.1"/>
</dbReference>
<protein>
    <submittedName>
        <fullName evidence="6">Glucan biosynthesis protein D</fullName>
    </submittedName>
</protein>
<keyword evidence="7" id="KW-1185">Reference proteome</keyword>
<keyword evidence="4" id="KW-0574">Periplasm</keyword>
<dbReference type="InterPro" id="IPR006311">
    <property type="entry name" value="TAT_signal"/>
</dbReference>
<dbReference type="GO" id="GO:0051274">
    <property type="term" value="P:beta-glucan biosynthetic process"/>
    <property type="evidence" value="ECO:0007669"/>
    <property type="project" value="TreeGrafter"/>
</dbReference>
<dbReference type="Gene3D" id="2.70.98.10">
    <property type="match status" value="1"/>
</dbReference>
<accession>A0A916X880</accession>
<evidence type="ECO:0000313" key="7">
    <source>
        <dbReference type="Proteomes" id="UP000637002"/>
    </source>
</evidence>
<dbReference type="PANTHER" id="PTHR30504:SF2">
    <property type="entry name" value="GLUCANS BIOSYNTHESIS PROTEIN G"/>
    <property type="match status" value="1"/>
</dbReference>
<dbReference type="PANTHER" id="PTHR30504">
    <property type="entry name" value="GLUCANS BIOSYNTHESIS PROTEIN"/>
    <property type="match status" value="1"/>
</dbReference>
<dbReference type="AlphaFoldDB" id="A0A916X880"/>
<dbReference type="InterPro" id="IPR013783">
    <property type="entry name" value="Ig-like_fold"/>
</dbReference>
<evidence type="ECO:0000259" key="5">
    <source>
        <dbReference type="Pfam" id="PF04349"/>
    </source>
</evidence>
<dbReference type="InterPro" id="IPR014718">
    <property type="entry name" value="GH-type_carb-bd"/>
</dbReference>
<evidence type="ECO:0000256" key="4">
    <source>
        <dbReference type="ARBA" id="ARBA00022764"/>
    </source>
</evidence>
<dbReference type="Gene3D" id="2.60.40.10">
    <property type="entry name" value="Immunoglobulins"/>
    <property type="match status" value="1"/>
</dbReference>
<name>A0A916X880_9HYPH</name>
<comment type="caution">
    <text evidence="6">The sequence shown here is derived from an EMBL/GenBank/DDBJ whole genome shotgun (WGS) entry which is preliminary data.</text>
</comment>
<dbReference type="GO" id="GO:0030288">
    <property type="term" value="C:outer membrane-bounded periplasmic space"/>
    <property type="evidence" value="ECO:0007669"/>
    <property type="project" value="TreeGrafter"/>
</dbReference>
<dbReference type="GO" id="GO:0003824">
    <property type="term" value="F:catalytic activity"/>
    <property type="evidence" value="ECO:0007669"/>
    <property type="project" value="InterPro"/>
</dbReference>
<feature type="domain" description="Glucan biosynthesis periplasmic MdoG C-terminal" evidence="5">
    <location>
        <begin position="33"/>
        <end position="508"/>
    </location>
</feature>
<reference evidence="6" key="1">
    <citation type="journal article" date="2014" name="Int. J. Syst. Evol. Microbiol.">
        <title>Complete genome sequence of Corynebacterium casei LMG S-19264T (=DSM 44701T), isolated from a smear-ripened cheese.</title>
        <authorList>
            <consortium name="US DOE Joint Genome Institute (JGI-PGF)"/>
            <person name="Walter F."/>
            <person name="Albersmeier A."/>
            <person name="Kalinowski J."/>
            <person name="Ruckert C."/>
        </authorList>
    </citation>
    <scope>NUCLEOTIDE SEQUENCE</scope>
    <source>
        <strain evidence="6">CGMCC 1.12919</strain>
    </source>
</reference>
<dbReference type="InterPro" id="IPR014756">
    <property type="entry name" value="Ig_E-set"/>
</dbReference>
<dbReference type="GO" id="GO:0030246">
    <property type="term" value="F:carbohydrate binding"/>
    <property type="evidence" value="ECO:0007669"/>
    <property type="project" value="InterPro"/>
</dbReference>
<dbReference type="EMBL" id="BMGG01000001">
    <property type="protein sequence ID" value="GGC47707.1"/>
    <property type="molecule type" value="Genomic_DNA"/>
</dbReference>
<sequence length="514" mass="55514">MQVTRRGTLRLAAAALAAGVVEPRIARADPAAFSPATVVEAARERAARDYVAPDRSLPGALERLSYDDLRRINFRRDSTLLRSPGSHFGLQLFHRGGIFRNKVRVHVVDQGTATELTYGPGLFDFGAAGAPGGLRADLGFAGFRLLFPLNRPDKLDELVSFLGASYFRVLGPGQHYGLSARGLALGSGSPHEEFPDFVAFWIEAPRPLVPSITVHALLDSRSVAGAYRFVFAPQADADVQVEATLFPRRELRGLGLAPLTSMFLFGENTVGKPADFRPEVHDSDGLAIRSTAGEWIWRPLRNPAKPATSAFLDAAPSAFGLIQRDRHFRSYQDLEAQYHLRPSYWIEPKALGGAGSVALTELTATKEAEDNIVACWMPDRAPRAGEELSIAYAIRSATPPLHGGGRAVATFETHAGAATSSEPSGLRRFVIDFAGGRLGSSRVNLASLALVATSSAGAISGATLVRNRAIDGVRASFDVDLPTEQDVDLRAYIRMGHEAVSETWTYRYDVEPPA</sequence>
<dbReference type="InterPro" id="IPR014438">
    <property type="entry name" value="Glucan_biosyn_MdoG/MdoD"/>
</dbReference>
<proteinExistence type="inferred from homology"/>
<dbReference type="Pfam" id="PF04349">
    <property type="entry name" value="MdoG"/>
    <property type="match status" value="1"/>
</dbReference>
<evidence type="ECO:0000256" key="2">
    <source>
        <dbReference type="ARBA" id="ARBA00005001"/>
    </source>
</evidence>
<dbReference type="Proteomes" id="UP000637002">
    <property type="component" value="Unassembled WGS sequence"/>
</dbReference>
<reference evidence="6" key="2">
    <citation type="submission" date="2020-09" db="EMBL/GenBank/DDBJ databases">
        <authorList>
            <person name="Sun Q."/>
            <person name="Zhou Y."/>
        </authorList>
    </citation>
    <scope>NUCLEOTIDE SEQUENCE</scope>
    <source>
        <strain evidence="6">CGMCC 1.12919</strain>
    </source>
</reference>
<evidence type="ECO:0000256" key="1">
    <source>
        <dbReference type="ARBA" id="ARBA00004418"/>
    </source>
</evidence>
<comment type="similarity">
    <text evidence="3">Belongs to the OpgD/OpgG family.</text>
</comment>
<dbReference type="SUPFAM" id="SSF74650">
    <property type="entry name" value="Galactose mutarotase-like"/>
    <property type="match status" value="1"/>
</dbReference>
<dbReference type="InterPro" id="IPR011013">
    <property type="entry name" value="Gal_mutarotase_sf_dom"/>
</dbReference>
<dbReference type="SUPFAM" id="SSF81296">
    <property type="entry name" value="E set domains"/>
    <property type="match status" value="1"/>
</dbReference>
<evidence type="ECO:0000313" key="6">
    <source>
        <dbReference type="EMBL" id="GGC47707.1"/>
    </source>
</evidence>
<comment type="pathway">
    <text evidence="2">Glycan metabolism; osmoregulated periplasmic glucan (OPG) biosynthesis.</text>
</comment>
<evidence type="ECO:0000256" key="3">
    <source>
        <dbReference type="ARBA" id="ARBA00009284"/>
    </source>
</evidence>
<dbReference type="PROSITE" id="PS51318">
    <property type="entry name" value="TAT"/>
    <property type="match status" value="1"/>
</dbReference>
<comment type="subcellular location">
    <subcellularLocation>
        <location evidence="1">Periplasm</location>
    </subcellularLocation>
</comment>
<organism evidence="6 7">
    <name type="scientific">Chelatococcus reniformis</name>
    <dbReference type="NCBI Taxonomy" id="1494448"/>
    <lineage>
        <taxon>Bacteria</taxon>
        <taxon>Pseudomonadati</taxon>
        <taxon>Pseudomonadota</taxon>
        <taxon>Alphaproteobacteria</taxon>
        <taxon>Hyphomicrobiales</taxon>
        <taxon>Chelatococcaceae</taxon>
        <taxon>Chelatococcus</taxon>
    </lineage>
</organism>